<comment type="caution">
    <text evidence="2">The sequence shown here is derived from an EMBL/GenBank/DDBJ whole genome shotgun (WGS) entry which is preliminary data.</text>
</comment>
<evidence type="ECO:0000256" key="1">
    <source>
        <dbReference type="SAM" id="MobiDB-lite"/>
    </source>
</evidence>
<dbReference type="GO" id="GO:0016740">
    <property type="term" value="F:transferase activity"/>
    <property type="evidence" value="ECO:0007669"/>
    <property type="project" value="UniProtKB-KW"/>
</dbReference>
<dbReference type="eggNOG" id="arCOG05316">
    <property type="taxonomic scope" value="Archaea"/>
</dbReference>
<evidence type="ECO:0000313" key="3">
    <source>
        <dbReference type="Proteomes" id="UP000011599"/>
    </source>
</evidence>
<name>L9VP24_9EURY</name>
<dbReference type="Gene3D" id="3.40.1080.10">
    <property type="entry name" value="Glutaconate Coenzyme A-transferase"/>
    <property type="match status" value="1"/>
</dbReference>
<sequence length="48" mass="5344">MIVESLHPDVIVDDIREATGWDVQFADEVAETRAPTDEELGPDGVYLE</sequence>
<proteinExistence type="predicted"/>
<dbReference type="InterPro" id="IPR037171">
    <property type="entry name" value="NagB/RpiA_transferase-like"/>
</dbReference>
<protein>
    <submittedName>
        <fullName evidence="2">Coenzyme A transferase</fullName>
    </submittedName>
</protein>
<accession>L9VP24</accession>
<dbReference type="OrthoDB" id="9252at2157"/>
<reference evidence="2 3" key="1">
    <citation type="journal article" date="2014" name="PLoS Genet.">
        <title>Phylogenetically driven sequencing of extremely halophilic archaea reveals strategies for static and dynamic osmo-response.</title>
        <authorList>
            <person name="Becker E.A."/>
            <person name="Seitzer P.M."/>
            <person name="Tritt A."/>
            <person name="Larsen D."/>
            <person name="Krusor M."/>
            <person name="Yao A.I."/>
            <person name="Wu D."/>
            <person name="Madern D."/>
            <person name="Eisen J.A."/>
            <person name="Darling A.E."/>
            <person name="Facciotti M.T."/>
        </authorList>
    </citation>
    <scope>NUCLEOTIDE SEQUENCE [LARGE SCALE GENOMIC DNA]</scope>
    <source>
        <strain evidence="2 3">GA33</strain>
    </source>
</reference>
<evidence type="ECO:0000313" key="2">
    <source>
        <dbReference type="EMBL" id="ELY38904.1"/>
    </source>
</evidence>
<dbReference type="SUPFAM" id="SSF100950">
    <property type="entry name" value="NagB/RpiA/CoA transferase-like"/>
    <property type="match status" value="1"/>
</dbReference>
<dbReference type="RefSeq" id="WP_006091187.1">
    <property type="nucleotide sequence ID" value="NZ_AOHW01000040.1"/>
</dbReference>
<dbReference type="AlphaFoldDB" id="L9VP24"/>
<feature type="region of interest" description="Disordered" evidence="1">
    <location>
        <begin position="29"/>
        <end position="48"/>
    </location>
</feature>
<dbReference type="Proteomes" id="UP000011599">
    <property type="component" value="Unassembled WGS sequence"/>
</dbReference>
<organism evidence="2 3">
    <name type="scientific">Natronorubrum tibetense GA33</name>
    <dbReference type="NCBI Taxonomy" id="1114856"/>
    <lineage>
        <taxon>Archaea</taxon>
        <taxon>Methanobacteriati</taxon>
        <taxon>Methanobacteriota</taxon>
        <taxon>Stenosarchaea group</taxon>
        <taxon>Halobacteria</taxon>
        <taxon>Halobacteriales</taxon>
        <taxon>Natrialbaceae</taxon>
        <taxon>Natronorubrum</taxon>
    </lineage>
</organism>
<dbReference type="EMBL" id="AOHW01000040">
    <property type="protein sequence ID" value="ELY38904.1"/>
    <property type="molecule type" value="Genomic_DNA"/>
</dbReference>
<keyword evidence="3" id="KW-1185">Reference proteome</keyword>
<gene>
    <name evidence="2" type="ORF">C496_15972</name>
</gene>
<keyword evidence="2" id="KW-0808">Transferase</keyword>
<dbReference type="PATRIC" id="fig|1114856.3.peg.3303"/>